<dbReference type="Proteomes" id="UP000777173">
    <property type="component" value="Unassembled WGS sequence"/>
</dbReference>
<evidence type="ECO:0000313" key="6">
    <source>
        <dbReference type="Proteomes" id="UP000777173"/>
    </source>
</evidence>
<sequence length="193" mass="21271">MDKLKHIVMGMLNRLYLYYLKRKGISVGRNVKINGRIFLSGTRNIIIDDDVYINSNEKSNPIGGNTKCYLKTFSKGSIVIGKRCRISNVAICSMINVIIEDDVYIGGDCRIYDTDFHSVVFRDRIKGNEDDGVVSKPIVIKRGAFIGASTIILKGVTVGVYSVVAAGTIVTKNIPDGELWGGAPAHFIKKINQ</sequence>
<comment type="similarity">
    <text evidence="1">Belongs to the transferase hexapeptide repeat family.</text>
</comment>
<evidence type="ECO:0000256" key="3">
    <source>
        <dbReference type="ARBA" id="ARBA00022737"/>
    </source>
</evidence>
<dbReference type="InterPro" id="IPR051159">
    <property type="entry name" value="Hexapeptide_acetyltransf"/>
</dbReference>
<dbReference type="SUPFAM" id="SSF51161">
    <property type="entry name" value="Trimeric LpxA-like enzymes"/>
    <property type="match status" value="1"/>
</dbReference>
<evidence type="ECO:0000313" key="5">
    <source>
        <dbReference type="EMBL" id="MBV3121590.1"/>
    </source>
</evidence>
<comment type="caution">
    <text evidence="5">The sequence shown here is derived from an EMBL/GenBank/DDBJ whole genome shotgun (WGS) entry which is preliminary data.</text>
</comment>
<proteinExistence type="inferred from homology"/>
<dbReference type="GO" id="GO:0008374">
    <property type="term" value="F:O-acyltransferase activity"/>
    <property type="evidence" value="ECO:0007669"/>
    <property type="project" value="TreeGrafter"/>
</dbReference>
<dbReference type="InterPro" id="IPR018357">
    <property type="entry name" value="Hexapep_transf_CS"/>
</dbReference>
<dbReference type="InterPro" id="IPR011004">
    <property type="entry name" value="Trimer_LpxA-like_sf"/>
</dbReference>
<dbReference type="PANTHER" id="PTHR23416">
    <property type="entry name" value="SIALIC ACID SYNTHASE-RELATED"/>
    <property type="match status" value="1"/>
</dbReference>
<name>A0AB35C0U5_9BACT</name>
<keyword evidence="2" id="KW-0808">Transferase</keyword>
<dbReference type="InterPro" id="IPR001451">
    <property type="entry name" value="Hexapep"/>
</dbReference>
<dbReference type="EMBL" id="JAHOAX010000001">
    <property type="protein sequence ID" value="MBV3121590.1"/>
    <property type="molecule type" value="Genomic_DNA"/>
</dbReference>
<keyword evidence="4 5" id="KW-0012">Acyltransferase</keyword>
<accession>A0AB35C0U5</accession>
<dbReference type="Gene3D" id="2.160.10.10">
    <property type="entry name" value="Hexapeptide repeat proteins"/>
    <property type="match status" value="1"/>
</dbReference>
<keyword evidence="3" id="KW-0677">Repeat</keyword>
<evidence type="ECO:0000256" key="4">
    <source>
        <dbReference type="ARBA" id="ARBA00023315"/>
    </source>
</evidence>
<protein>
    <submittedName>
        <fullName evidence="5">Acyltransferase</fullName>
    </submittedName>
</protein>
<dbReference type="RefSeq" id="WP_117595939.1">
    <property type="nucleotide sequence ID" value="NZ_DAWDYP010000085.1"/>
</dbReference>
<dbReference type="PANTHER" id="PTHR23416:SF23">
    <property type="entry name" value="ACETYLTRANSFERASE C18B11.09C-RELATED"/>
    <property type="match status" value="1"/>
</dbReference>
<gene>
    <name evidence="5" type="ORF">KSU80_00070</name>
</gene>
<evidence type="ECO:0000256" key="2">
    <source>
        <dbReference type="ARBA" id="ARBA00022679"/>
    </source>
</evidence>
<organism evidence="5 6">
    <name type="scientific">Phocaeicola dorei</name>
    <dbReference type="NCBI Taxonomy" id="357276"/>
    <lineage>
        <taxon>Bacteria</taxon>
        <taxon>Pseudomonadati</taxon>
        <taxon>Bacteroidota</taxon>
        <taxon>Bacteroidia</taxon>
        <taxon>Bacteroidales</taxon>
        <taxon>Bacteroidaceae</taxon>
        <taxon>Phocaeicola</taxon>
    </lineage>
</organism>
<dbReference type="Pfam" id="PF14602">
    <property type="entry name" value="Hexapep_2"/>
    <property type="match status" value="1"/>
</dbReference>
<dbReference type="CDD" id="cd04647">
    <property type="entry name" value="LbH_MAT_like"/>
    <property type="match status" value="1"/>
</dbReference>
<dbReference type="AlphaFoldDB" id="A0AB35C0U5"/>
<reference evidence="5" key="1">
    <citation type="submission" date="2021-06" db="EMBL/GenBank/DDBJ databases">
        <title>Collection of gut derived symbiotic bacterial strains cultured from healthy donors.</title>
        <authorList>
            <person name="Lin H."/>
            <person name="Littmann E."/>
            <person name="Pamer E.G."/>
        </authorList>
    </citation>
    <scope>NUCLEOTIDE SEQUENCE</scope>
    <source>
        <strain evidence="5">MSK.5.10</strain>
    </source>
</reference>
<evidence type="ECO:0000256" key="1">
    <source>
        <dbReference type="ARBA" id="ARBA00007274"/>
    </source>
</evidence>
<dbReference type="PROSITE" id="PS00101">
    <property type="entry name" value="HEXAPEP_TRANSFERASES"/>
    <property type="match status" value="1"/>
</dbReference>